<evidence type="ECO:0000313" key="2">
    <source>
        <dbReference type="EMBL" id="OGI48655.1"/>
    </source>
</evidence>
<sequence length="185" mass="20667">MDINIDVIGKILAPILTAIVGIIAKRYFEARPKLITYLVHASAIPLGDEKKTNVNTHSIVVRNSGKSTAHNVRIGHNFLPAFQIFPQLAHEVVRGPSNSAEIVIPTLVPGEQVNISYLYFPPEVWSQVHSYCKSDEMAAKYINIIPSAQLNKLQLASIWSLLFIGASTVVYWAIYWLWVWAQKSA</sequence>
<dbReference type="EMBL" id="MFSU01000023">
    <property type="protein sequence ID" value="OGI48655.1"/>
    <property type="molecule type" value="Genomic_DNA"/>
</dbReference>
<feature type="transmembrane region" description="Helical" evidence="1">
    <location>
        <begin position="7"/>
        <end position="24"/>
    </location>
</feature>
<reference evidence="2 3" key="1">
    <citation type="journal article" date="2016" name="Nat. Commun.">
        <title>Thousands of microbial genomes shed light on interconnected biogeochemical processes in an aquifer system.</title>
        <authorList>
            <person name="Anantharaman K."/>
            <person name="Brown C.T."/>
            <person name="Hug L.A."/>
            <person name="Sharon I."/>
            <person name="Castelle C.J."/>
            <person name="Probst A.J."/>
            <person name="Thomas B.C."/>
            <person name="Singh A."/>
            <person name="Wilkins M.J."/>
            <person name="Karaoz U."/>
            <person name="Brodie E.L."/>
            <person name="Williams K.H."/>
            <person name="Hubbard S.S."/>
            <person name="Banfield J.F."/>
        </authorList>
    </citation>
    <scope>NUCLEOTIDE SEQUENCE [LARGE SCALE GENOMIC DNA]</scope>
</reference>
<comment type="caution">
    <text evidence="2">The sequence shown here is derived from an EMBL/GenBank/DDBJ whole genome shotgun (WGS) entry which is preliminary data.</text>
</comment>
<evidence type="ECO:0000313" key="3">
    <source>
        <dbReference type="Proteomes" id="UP000178885"/>
    </source>
</evidence>
<accession>A0A1F6TU91</accession>
<feature type="transmembrane region" description="Helical" evidence="1">
    <location>
        <begin position="158"/>
        <end position="178"/>
    </location>
</feature>
<dbReference type="Proteomes" id="UP000178885">
    <property type="component" value="Unassembled WGS sequence"/>
</dbReference>
<protein>
    <submittedName>
        <fullName evidence="2">Uncharacterized protein</fullName>
    </submittedName>
</protein>
<evidence type="ECO:0000256" key="1">
    <source>
        <dbReference type="SAM" id="Phobius"/>
    </source>
</evidence>
<keyword evidence="1" id="KW-0812">Transmembrane</keyword>
<name>A0A1F6TU91_9PROT</name>
<gene>
    <name evidence="2" type="ORF">A2151_09850</name>
</gene>
<keyword evidence="1" id="KW-0472">Membrane</keyword>
<dbReference type="AlphaFoldDB" id="A0A1F6TU91"/>
<proteinExistence type="predicted"/>
<keyword evidence="1" id="KW-1133">Transmembrane helix</keyword>
<organism evidence="2 3">
    <name type="scientific">Candidatus Muproteobacteria bacterium RBG_16_65_34</name>
    <dbReference type="NCBI Taxonomy" id="1817760"/>
    <lineage>
        <taxon>Bacteria</taxon>
        <taxon>Pseudomonadati</taxon>
        <taxon>Pseudomonadota</taxon>
        <taxon>Candidatus Muproteobacteria</taxon>
    </lineage>
</organism>